<dbReference type="HOGENOM" id="CLU_156048_0_0_1"/>
<gene>
    <name evidence="2" type="ORF">PAXRUDRAFT_168231</name>
</gene>
<feature type="region of interest" description="Disordered" evidence="1">
    <location>
        <begin position="34"/>
        <end position="58"/>
    </location>
</feature>
<sequence>MDLAELLNPAAKTHNVFNSTDKDIYQAVMDAKAAREANSEGNSDEVNGGPVEPGPTRNDTLQAALVVGKYIKDFDDPFMCKLESMLGLLGKRTRVLEMHTMNDTKLNGYFEHK</sequence>
<dbReference type="Proteomes" id="UP000054538">
    <property type="component" value="Unassembled WGS sequence"/>
</dbReference>
<dbReference type="AlphaFoldDB" id="A0A0D0DGF7"/>
<protein>
    <submittedName>
        <fullName evidence="2">Uncharacterized protein</fullName>
    </submittedName>
</protein>
<evidence type="ECO:0000313" key="3">
    <source>
        <dbReference type="Proteomes" id="UP000054538"/>
    </source>
</evidence>
<proteinExistence type="predicted"/>
<name>A0A0D0DGF7_9AGAM</name>
<accession>A0A0D0DGF7</accession>
<evidence type="ECO:0000256" key="1">
    <source>
        <dbReference type="SAM" id="MobiDB-lite"/>
    </source>
</evidence>
<reference evidence="2 3" key="1">
    <citation type="submission" date="2014-04" db="EMBL/GenBank/DDBJ databases">
        <authorList>
            <consortium name="DOE Joint Genome Institute"/>
            <person name="Kuo A."/>
            <person name="Kohler A."/>
            <person name="Jargeat P."/>
            <person name="Nagy L.G."/>
            <person name="Floudas D."/>
            <person name="Copeland A."/>
            <person name="Barry K.W."/>
            <person name="Cichocki N."/>
            <person name="Veneault-Fourrey C."/>
            <person name="LaButti K."/>
            <person name="Lindquist E.A."/>
            <person name="Lipzen A."/>
            <person name="Lundell T."/>
            <person name="Morin E."/>
            <person name="Murat C."/>
            <person name="Sun H."/>
            <person name="Tunlid A."/>
            <person name="Henrissat B."/>
            <person name="Grigoriev I.V."/>
            <person name="Hibbett D.S."/>
            <person name="Martin F."/>
            <person name="Nordberg H.P."/>
            <person name="Cantor M.N."/>
            <person name="Hua S.X."/>
        </authorList>
    </citation>
    <scope>NUCLEOTIDE SEQUENCE [LARGE SCALE GENOMIC DNA]</scope>
    <source>
        <strain evidence="2 3">Ve08.2h10</strain>
    </source>
</reference>
<organism evidence="2 3">
    <name type="scientific">Paxillus rubicundulus Ve08.2h10</name>
    <dbReference type="NCBI Taxonomy" id="930991"/>
    <lineage>
        <taxon>Eukaryota</taxon>
        <taxon>Fungi</taxon>
        <taxon>Dikarya</taxon>
        <taxon>Basidiomycota</taxon>
        <taxon>Agaricomycotina</taxon>
        <taxon>Agaricomycetes</taxon>
        <taxon>Agaricomycetidae</taxon>
        <taxon>Boletales</taxon>
        <taxon>Paxilineae</taxon>
        <taxon>Paxillaceae</taxon>
        <taxon>Paxillus</taxon>
    </lineage>
</organism>
<dbReference type="EMBL" id="KN827204">
    <property type="protein sequence ID" value="KIK76975.1"/>
    <property type="molecule type" value="Genomic_DNA"/>
</dbReference>
<dbReference type="InParanoid" id="A0A0D0DGF7"/>
<dbReference type="OrthoDB" id="162969at2759"/>
<reference evidence="3" key="2">
    <citation type="submission" date="2015-01" db="EMBL/GenBank/DDBJ databases">
        <title>Evolutionary Origins and Diversification of the Mycorrhizal Mutualists.</title>
        <authorList>
            <consortium name="DOE Joint Genome Institute"/>
            <consortium name="Mycorrhizal Genomics Consortium"/>
            <person name="Kohler A."/>
            <person name="Kuo A."/>
            <person name="Nagy L.G."/>
            <person name="Floudas D."/>
            <person name="Copeland A."/>
            <person name="Barry K.W."/>
            <person name="Cichocki N."/>
            <person name="Veneault-Fourrey C."/>
            <person name="LaButti K."/>
            <person name="Lindquist E.A."/>
            <person name="Lipzen A."/>
            <person name="Lundell T."/>
            <person name="Morin E."/>
            <person name="Murat C."/>
            <person name="Riley R."/>
            <person name="Ohm R."/>
            <person name="Sun H."/>
            <person name="Tunlid A."/>
            <person name="Henrissat B."/>
            <person name="Grigoriev I.V."/>
            <person name="Hibbett D.S."/>
            <person name="Martin F."/>
        </authorList>
    </citation>
    <scope>NUCLEOTIDE SEQUENCE [LARGE SCALE GENOMIC DNA]</scope>
    <source>
        <strain evidence="3">Ve08.2h10</strain>
    </source>
</reference>
<evidence type="ECO:0000313" key="2">
    <source>
        <dbReference type="EMBL" id="KIK76975.1"/>
    </source>
</evidence>
<keyword evidence="3" id="KW-1185">Reference proteome</keyword>